<protein>
    <submittedName>
        <fullName evidence="1">Uncharacterized protein</fullName>
    </submittedName>
</protein>
<reference evidence="2" key="1">
    <citation type="submission" date="2010-07" db="EMBL/GenBank/DDBJ databases">
        <title>The genome sequence of Haemophilus parainfluenzae T3T1.</title>
        <authorList>
            <person name="Crook D."/>
            <person name="Hood D."/>
            <person name="Moxon R."/>
            <person name="Parkhill J."/>
            <person name="Aslett M."/>
            <person name="Bentley S.D."/>
        </authorList>
    </citation>
    <scope>NUCLEOTIDE SEQUENCE [LARGE SCALE GENOMIC DNA]</scope>
    <source>
        <strain evidence="2">T3T1</strain>
    </source>
</reference>
<dbReference type="KEGG" id="hpr:PARA_09710"/>
<gene>
    <name evidence="1" type="ordered locus">PARA_09710</name>
</gene>
<accession>A0AB33QLH4</accession>
<name>A0AB33QLH4_HAEP3</name>
<sequence>MKKILQKCTNNDLEYISEILDSYVAFTNDSKRKELLKKTIKDGDITTKNELIKLIDKQIRYYGSSDVAYLFRSLFNDDGGVSAEEVISDVANKLKVKVKLGASTEKMLELLVLAVVDKELLSKSPEELSAYFKKAKICDADSEKIINYLKDNGKIAVLPILFKILGPEMTAAIIQSIVISIIAQFVGKDIAKKLIQELVKRNPWLNTLGPIIWVLSGAWFALDLQGEAYRKTIPICLYIGIVALRDGEEEN</sequence>
<proteinExistence type="predicted"/>
<organism evidence="1 2">
    <name type="scientific">Haemophilus parainfluenzae (strain T3T1)</name>
    <dbReference type="NCBI Taxonomy" id="862965"/>
    <lineage>
        <taxon>Bacteria</taxon>
        <taxon>Pseudomonadati</taxon>
        <taxon>Pseudomonadota</taxon>
        <taxon>Gammaproteobacteria</taxon>
        <taxon>Pasteurellales</taxon>
        <taxon>Pasteurellaceae</taxon>
        <taxon>Haemophilus</taxon>
    </lineage>
</organism>
<dbReference type="EMBL" id="FQ312002">
    <property type="protein sequence ID" value="CBW15077.1"/>
    <property type="molecule type" value="Genomic_DNA"/>
</dbReference>
<dbReference type="Proteomes" id="UP000007052">
    <property type="component" value="Chromosome"/>
</dbReference>
<evidence type="ECO:0000313" key="1">
    <source>
        <dbReference type="EMBL" id="CBW15077.1"/>
    </source>
</evidence>
<dbReference type="RefSeq" id="WP_014064801.1">
    <property type="nucleotide sequence ID" value="NC_015964.1"/>
</dbReference>
<dbReference type="AlphaFoldDB" id="A0AB33QLH4"/>
<evidence type="ECO:0000313" key="2">
    <source>
        <dbReference type="Proteomes" id="UP000007052"/>
    </source>
</evidence>